<dbReference type="SUPFAM" id="SSF82171">
    <property type="entry name" value="DPP6 N-terminal domain-like"/>
    <property type="match status" value="1"/>
</dbReference>
<keyword evidence="6" id="KW-1185">Reference proteome</keyword>
<dbReference type="OrthoDB" id="108903at2"/>
<dbReference type="InterPro" id="IPR029058">
    <property type="entry name" value="AB_hydrolase_fold"/>
</dbReference>
<dbReference type="Proteomes" id="UP000319578">
    <property type="component" value="Unassembled WGS sequence"/>
</dbReference>
<dbReference type="EMBL" id="BJON01000002">
    <property type="protein sequence ID" value="GED66875.1"/>
    <property type="molecule type" value="Genomic_DNA"/>
</dbReference>
<keyword evidence="1" id="KW-0378">Hydrolase</keyword>
<dbReference type="Pfam" id="PF00326">
    <property type="entry name" value="Peptidase_S9"/>
    <property type="match status" value="1"/>
</dbReference>
<accession>A0A0K9YQ96</accession>
<reference evidence="5" key="1">
    <citation type="submission" date="2015-07" db="EMBL/GenBank/DDBJ databases">
        <title>Genome sequencing project for genomic taxonomy and phylogenomics of Bacillus-like bacteria.</title>
        <authorList>
            <person name="Liu B."/>
            <person name="Wang J."/>
            <person name="Zhu Y."/>
            <person name="Liu G."/>
            <person name="Chen Q."/>
            <person name="Chen Z."/>
            <person name="Lan J."/>
            <person name="Che J."/>
            <person name="Ge C."/>
            <person name="Shi H."/>
            <person name="Pan Z."/>
            <person name="Liu X."/>
        </authorList>
    </citation>
    <scope>NUCLEOTIDE SEQUENCE [LARGE SCALE GENOMIC DNA]</scope>
    <source>
        <strain evidence="5">DSM 9887</strain>
    </source>
</reference>
<proteinExistence type="predicted"/>
<evidence type="ECO:0000256" key="1">
    <source>
        <dbReference type="ARBA" id="ARBA00022801"/>
    </source>
</evidence>
<evidence type="ECO:0000313" key="5">
    <source>
        <dbReference type="Proteomes" id="UP000036834"/>
    </source>
</evidence>
<dbReference type="RefSeq" id="WP_049739929.1">
    <property type="nucleotide sequence ID" value="NZ_BJON01000002.1"/>
</dbReference>
<dbReference type="Proteomes" id="UP000036834">
    <property type="component" value="Unassembled WGS sequence"/>
</dbReference>
<gene>
    <name evidence="4" type="ORF">ADS79_18830</name>
    <name evidence="3" type="ORF">BRE01_05770</name>
</gene>
<reference evidence="3 6" key="3">
    <citation type="submission" date="2019-06" db="EMBL/GenBank/DDBJ databases">
        <title>Whole genome shotgun sequence of Brevibacillus reuszeri NBRC 15719.</title>
        <authorList>
            <person name="Hosoyama A."/>
            <person name="Uohara A."/>
            <person name="Ohji S."/>
            <person name="Ichikawa N."/>
        </authorList>
    </citation>
    <scope>NUCLEOTIDE SEQUENCE [LARGE SCALE GENOMIC DNA]</scope>
    <source>
        <strain evidence="3 6">NBRC 15719</strain>
    </source>
</reference>
<evidence type="ECO:0000313" key="6">
    <source>
        <dbReference type="Proteomes" id="UP000319578"/>
    </source>
</evidence>
<evidence type="ECO:0000313" key="3">
    <source>
        <dbReference type="EMBL" id="GED66875.1"/>
    </source>
</evidence>
<protein>
    <submittedName>
        <fullName evidence="4">Peptidase S9</fullName>
    </submittedName>
</protein>
<dbReference type="STRING" id="54915.ADS79_18830"/>
<dbReference type="EMBL" id="LGIQ01000009">
    <property type="protein sequence ID" value="KNB70898.1"/>
    <property type="molecule type" value="Genomic_DNA"/>
</dbReference>
<dbReference type="PANTHER" id="PTHR42776:SF27">
    <property type="entry name" value="DIPEPTIDYL PEPTIDASE FAMILY MEMBER 6"/>
    <property type="match status" value="1"/>
</dbReference>
<dbReference type="SUPFAM" id="SSF53474">
    <property type="entry name" value="alpha/beta-Hydrolases"/>
    <property type="match status" value="1"/>
</dbReference>
<dbReference type="PANTHER" id="PTHR42776">
    <property type="entry name" value="SERINE PEPTIDASE S9 FAMILY MEMBER"/>
    <property type="match status" value="1"/>
</dbReference>
<dbReference type="PRINTS" id="PR00862">
    <property type="entry name" value="PROLIGOPTASE"/>
</dbReference>
<comment type="caution">
    <text evidence="4">The sequence shown here is derived from an EMBL/GenBank/DDBJ whole genome shotgun (WGS) entry which is preliminary data.</text>
</comment>
<organism evidence="4 5">
    <name type="scientific">Brevibacillus reuszeri</name>
    <dbReference type="NCBI Taxonomy" id="54915"/>
    <lineage>
        <taxon>Bacteria</taxon>
        <taxon>Bacillati</taxon>
        <taxon>Bacillota</taxon>
        <taxon>Bacilli</taxon>
        <taxon>Bacillales</taxon>
        <taxon>Paenibacillaceae</taxon>
        <taxon>Brevibacillus</taxon>
    </lineage>
</organism>
<sequence length="597" mass="67964">MIMDYLQVKSAYQLKVVPKKRELTFLSKLTGIAQLYRWNEEGQTAEQITFLPDRVVEVDHSPCGTKTIVGMDCKGDERQQFFLLTENGTQVKPLTEAPAYFHYLGGWSPCGQKIAWSSNRRHPRCFDIFVQDVDSGEYEEVFRYDGRCDPVGWLPNGTGLVFSVQETNIDNSLYLLDLQTKSAHKLPICTHNARFHSLQLTKDGKQGYIVTDRDENTMALCSFHLDSAELQQLVHVPKWDIEEVKLSADEKTLAFSTNEGGRSTLSLFQVDDKQWQKIENVRQGVITSLSWITEDQLGFVLKSPTLPGDVWTYTISTKTSKQVTTIGRSEAIETNLIEPELRSFASFDGLEVPYFLYAKEQKKNSPVVVYVHGGPESQIRAEYHPVFQYLANQGFTVVAPNVRGSMGYGREYVKLDDVRKRMDSVADLAWLVKDLSKLETVNPHAIGIMGRSYGGFMVLAALTHYPDLWAAGVDIVGISHFRTFLENTGEWRRKLREVEYGSLEHDSDFFEEIAPLNHSEKIQAPLLVFHGRNDTRVPVTEAEQLVADMKNRGQQVALHIFEDEGHFTEKLDNHITLNQKITQFFMQELVVSTNEKE</sequence>
<dbReference type="InterPro" id="IPR011042">
    <property type="entry name" value="6-blade_b-propeller_TolB-like"/>
</dbReference>
<dbReference type="AlphaFoldDB" id="A0A0K9YQ96"/>
<dbReference type="Gene3D" id="3.40.50.1820">
    <property type="entry name" value="alpha/beta hydrolase"/>
    <property type="match status" value="1"/>
</dbReference>
<reference evidence="4" key="2">
    <citation type="submission" date="2015-07" db="EMBL/GenBank/DDBJ databases">
        <title>MeaNS - Measles Nucleotide Surveillance Program.</title>
        <authorList>
            <person name="Tran T."/>
            <person name="Druce J."/>
        </authorList>
    </citation>
    <scope>NUCLEOTIDE SEQUENCE</scope>
    <source>
        <strain evidence="4">DSM 9887</strain>
    </source>
</reference>
<dbReference type="InterPro" id="IPR001375">
    <property type="entry name" value="Peptidase_S9_cat"/>
</dbReference>
<dbReference type="InterPro" id="IPR002470">
    <property type="entry name" value="Peptidase_S9A"/>
</dbReference>
<dbReference type="GO" id="GO:0004252">
    <property type="term" value="F:serine-type endopeptidase activity"/>
    <property type="evidence" value="ECO:0007669"/>
    <property type="project" value="InterPro"/>
</dbReference>
<evidence type="ECO:0000313" key="4">
    <source>
        <dbReference type="EMBL" id="KNB70898.1"/>
    </source>
</evidence>
<evidence type="ECO:0000259" key="2">
    <source>
        <dbReference type="Pfam" id="PF00326"/>
    </source>
</evidence>
<dbReference type="PATRIC" id="fig|54915.3.peg.2865"/>
<dbReference type="Gene3D" id="2.120.10.30">
    <property type="entry name" value="TolB, C-terminal domain"/>
    <property type="match status" value="1"/>
</dbReference>
<name>A0A0K9YQ96_9BACL</name>
<dbReference type="GO" id="GO:0006508">
    <property type="term" value="P:proteolysis"/>
    <property type="evidence" value="ECO:0007669"/>
    <property type="project" value="InterPro"/>
</dbReference>
<feature type="domain" description="Peptidase S9 prolyl oligopeptidase catalytic" evidence="2">
    <location>
        <begin position="386"/>
        <end position="589"/>
    </location>
</feature>